<proteinExistence type="predicted"/>
<keyword evidence="3" id="KW-0862">Zinc</keyword>
<evidence type="ECO:0000259" key="6">
    <source>
        <dbReference type="PROSITE" id="PS50157"/>
    </source>
</evidence>
<feature type="domain" description="C2H2-type" evidence="6">
    <location>
        <begin position="195"/>
        <end position="224"/>
    </location>
</feature>
<evidence type="ECO:0000256" key="2">
    <source>
        <dbReference type="ARBA" id="ARBA00022771"/>
    </source>
</evidence>
<dbReference type="GO" id="GO:0008270">
    <property type="term" value="F:zinc ion binding"/>
    <property type="evidence" value="ECO:0007669"/>
    <property type="project" value="UniProtKB-KW"/>
</dbReference>
<dbReference type="Pfam" id="PF00096">
    <property type="entry name" value="zf-C2H2"/>
    <property type="match status" value="3"/>
</dbReference>
<dbReference type="EMBL" id="JADGJW010000073">
    <property type="protein sequence ID" value="KAJ3225021.1"/>
    <property type="molecule type" value="Genomic_DNA"/>
</dbReference>
<evidence type="ECO:0000313" key="7">
    <source>
        <dbReference type="EMBL" id="KAJ3225021.1"/>
    </source>
</evidence>
<dbReference type="InterPro" id="IPR036236">
    <property type="entry name" value="Znf_C2H2_sf"/>
</dbReference>
<dbReference type="SMART" id="SM00355">
    <property type="entry name" value="ZnF_C2H2"/>
    <property type="match status" value="3"/>
</dbReference>
<reference evidence="7" key="1">
    <citation type="submission" date="2020-05" db="EMBL/GenBank/DDBJ databases">
        <title>Phylogenomic resolution of chytrid fungi.</title>
        <authorList>
            <person name="Stajich J.E."/>
            <person name="Amses K."/>
            <person name="Simmons R."/>
            <person name="Seto K."/>
            <person name="Myers J."/>
            <person name="Bonds A."/>
            <person name="Quandt C.A."/>
            <person name="Barry K."/>
            <person name="Liu P."/>
            <person name="Grigoriev I."/>
            <person name="Longcore J.E."/>
            <person name="James T.Y."/>
        </authorList>
    </citation>
    <scope>NUCLEOTIDE SEQUENCE</scope>
    <source>
        <strain evidence="7">JEL0476</strain>
    </source>
</reference>
<evidence type="ECO:0000256" key="3">
    <source>
        <dbReference type="ARBA" id="ARBA00022833"/>
    </source>
</evidence>
<evidence type="ECO:0000256" key="4">
    <source>
        <dbReference type="PROSITE-ProRule" id="PRU00042"/>
    </source>
</evidence>
<gene>
    <name evidence="7" type="ORF">HK099_007494</name>
</gene>
<dbReference type="PANTHER" id="PTHR23235">
    <property type="entry name" value="KRUEPPEL-LIKE TRANSCRIPTION FACTOR"/>
    <property type="match status" value="1"/>
</dbReference>
<dbReference type="PROSITE" id="PS00028">
    <property type="entry name" value="ZINC_FINGER_C2H2_1"/>
    <property type="match status" value="2"/>
</dbReference>
<keyword evidence="1" id="KW-0479">Metal-binding</keyword>
<dbReference type="Proteomes" id="UP001211065">
    <property type="component" value="Unassembled WGS sequence"/>
</dbReference>
<feature type="domain" description="C2H2-type" evidence="6">
    <location>
        <begin position="163"/>
        <end position="192"/>
    </location>
</feature>
<keyword evidence="8" id="KW-1185">Reference proteome</keyword>
<dbReference type="AlphaFoldDB" id="A0AAD5XXX1"/>
<protein>
    <recommendedName>
        <fullName evidence="6">C2H2-type domain-containing protein</fullName>
    </recommendedName>
</protein>
<dbReference type="GO" id="GO:0000978">
    <property type="term" value="F:RNA polymerase II cis-regulatory region sequence-specific DNA binding"/>
    <property type="evidence" value="ECO:0007669"/>
    <property type="project" value="TreeGrafter"/>
</dbReference>
<dbReference type="InterPro" id="IPR013087">
    <property type="entry name" value="Znf_C2H2_type"/>
</dbReference>
<dbReference type="PROSITE" id="PS50157">
    <property type="entry name" value="ZINC_FINGER_C2H2_2"/>
    <property type="match status" value="2"/>
</dbReference>
<comment type="caution">
    <text evidence="7">The sequence shown here is derived from an EMBL/GenBank/DDBJ whole genome shotgun (WGS) entry which is preliminary data.</text>
</comment>
<name>A0AAD5XXX1_9FUNG</name>
<dbReference type="Gene3D" id="3.30.160.60">
    <property type="entry name" value="Classic Zinc Finger"/>
    <property type="match status" value="2"/>
</dbReference>
<dbReference type="GO" id="GO:0000981">
    <property type="term" value="F:DNA-binding transcription factor activity, RNA polymerase II-specific"/>
    <property type="evidence" value="ECO:0007669"/>
    <property type="project" value="TreeGrafter"/>
</dbReference>
<evidence type="ECO:0000256" key="1">
    <source>
        <dbReference type="ARBA" id="ARBA00022723"/>
    </source>
</evidence>
<dbReference type="SUPFAM" id="SSF57667">
    <property type="entry name" value="beta-beta-alpha zinc fingers"/>
    <property type="match status" value="1"/>
</dbReference>
<organism evidence="7 8">
    <name type="scientific">Clydaea vesicula</name>
    <dbReference type="NCBI Taxonomy" id="447962"/>
    <lineage>
        <taxon>Eukaryota</taxon>
        <taxon>Fungi</taxon>
        <taxon>Fungi incertae sedis</taxon>
        <taxon>Chytridiomycota</taxon>
        <taxon>Chytridiomycota incertae sedis</taxon>
        <taxon>Chytridiomycetes</taxon>
        <taxon>Lobulomycetales</taxon>
        <taxon>Lobulomycetaceae</taxon>
        <taxon>Clydaea</taxon>
    </lineage>
</organism>
<feature type="compositionally biased region" description="Polar residues" evidence="5">
    <location>
        <begin position="143"/>
        <end position="152"/>
    </location>
</feature>
<dbReference type="PANTHER" id="PTHR23235:SF120">
    <property type="entry name" value="KRUPPEL-LIKE FACTOR 15"/>
    <property type="match status" value="1"/>
</dbReference>
<keyword evidence="2 4" id="KW-0863">Zinc-finger</keyword>
<sequence>MAASNLPTAQSQDNFCFDDLLIPKLNQSTYFPTPVLSESNSFLDSPLPYSNEFFSQLQHHSLSHPPINPSLFNPSPFTSYQSPFMNSADSIVSSSPVIDQLNYFEPLEQQQSQIPAVNPSDTVTLTFAQLSALIAASNKLNEESTSTPTPQKEPSAGKAQKSFPCTFPGCGKIFSRKFNLHTHTFTHDPNRPRDFVCQENGCKKTFVRIHDLQRHATTHLPKENVCLRCDKKFGRSDALARHIKSKCTSVKVP</sequence>
<accession>A0AAD5XXX1</accession>
<feature type="region of interest" description="Disordered" evidence="5">
    <location>
        <begin position="139"/>
        <end position="160"/>
    </location>
</feature>
<evidence type="ECO:0000313" key="8">
    <source>
        <dbReference type="Proteomes" id="UP001211065"/>
    </source>
</evidence>
<evidence type="ECO:0000256" key="5">
    <source>
        <dbReference type="SAM" id="MobiDB-lite"/>
    </source>
</evidence>